<dbReference type="PANTHER" id="PTHR11786:SF0">
    <property type="entry name" value="ARYLAMINE N-ACETYLTRANSFERASE 4-RELATED"/>
    <property type="match status" value="1"/>
</dbReference>
<evidence type="ECO:0000313" key="2">
    <source>
        <dbReference type="EMBL" id="KAH0600840.1"/>
    </source>
</evidence>
<evidence type="ECO:0000313" key="3">
    <source>
        <dbReference type="Proteomes" id="UP000764110"/>
    </source>
</evidence>
<dbReference type="InterPro" id="IPR038765">
    <property type="entry name" value="Papain-like_cys_pep_sf"/>
</dbReference>
<comment type="similarity">
    <text evidence="1">Belongs to the arylamine N-acetyltransferase family.</text>
</comment>
<accession>A0A9P8MHL7</accession>
<dbReference type="Pfam" id="PF00797">
    <property type="entry name" value="Acetyltransf_2"/>
    <property type="match status" value="1"/>
</dbReference>
<dbReference type="Proteomes" id="UP000764110">
    <property type="component" value="Unassembled WGS sequence"/>
</dbReference>
<dbReference type="AlphaFoldDB" id="A0A9P8MHL7"/>
<dbReference type="EMBL" id="JACEFI010000002">
    <property type="protein sequence ID" value="KAH0600840.1"/>
    <property type="molecule type" value="Genomic_DNA"/>
</dbReference>
<reference evidence="2 3" key="1">
    <citation type="submission" date="2020-07" db="EMBL/GenBank/DDBJ databases">
        <title>Metarhizium humberi genome.</title>
        <authorList>
            <person name="Lysoe E."/>
        </authorList>
    </citation>
    <scope>NUCLEOTIDE SEQUENCE [LARGE SCALE GENOMIC DNA]</scope>
    <source>
        <strain evidence="2 3">ESALQ1638</strain>
    </source>
</reference>
<name>A0A9P8MHL7_9HYPO</name>
<evidence type="ECO:0008006" key="4">
    <source>
        <dbReference type="Google" id="ProtNLM"/>
    </source>
</evidence>
<sequence>MAYTPDQVDRYLQHIDFPPSKHPPDALQRLTQLVARQVARVPFESFALHYSQHKRLSLDPEALFEKIVVHGKGGYCMELNAFFGGMMRGLGYRVLNAGGRVKTPAGYTGCTADSFSRIYRSHMVNIVTIGDTRYNVDVGFGSHEPMRPIPLRHNYTFTQIAPREGRLEHRSVSQHTDASQRVWVYSTREDASAPWEERNMFVETEFFRADYEAMNLSTMSAATSFFVQNVIGMRAVLDAAGDVAGVYTLFGNRIKRHMRHAEAEVVAELADEDARVRAIDEYFGVKLTALEARGIRGLATELRDKRTE</sequence>
<evidence type="ECO:0000256" key="1">
    <source>
        <dbReference type="ARBA" id="ARBA00006547"/>
    </source>
</evidence>
<dbReference type="InterPro" id="IPR001447">
    <property type="entry name" value="Arylamine_N-AcTrfase"/>
</dbReference>
<dbReference type="SUPFAM" id="SSF54001">
    <property type="entry name" value="Cysteine proteinases"/>
    <property type="match status" value="1"/>
</dbReference>
<comment type="caution">
    <text evidence="2">The sequence shown here is derived from an EMBL/GenBank/DDBJ whole genome shotgun (WGS) entry which is preliminary data.</text>
</comment>
<dbReference type="InterPro" id="IPR053710">
    <property type="entry name" value="Arylamine_NAT_domain_sf"/>
</dbReference>
<protein>
    <recommendedName>
        <fullName evidence="4">Arylamine N-acetyltransferase</fullName>
    </recommendedName>
</protein>
<keyword evidence="3" id="KW-1185">Reference proteome</keyword>
<dbReference type="GO" id="GO:0016407">
    <property type="term" value="F:acetyltransferase activity"/>
    <property type="evidence" value="ECO:0007669"/>
    <property type="project" value="InterPro"/>
</dbReference>
<organism evidence="2 3">
    <name type="scientific">Metarhizium humberi</name>
    <dbReference type="NCBI Taxonomy" id="2596975"/>
    <lineage>
        <taxon>Eukaryota</taxon>
        <taxon>Fungi</taxon>
        <taxon>Dikarya</taxon>
        <taxon>Ascomycota</taxon>
        <taxon>Pezizomycotina</taxon>
        <taxon>Sordariomycetes</taxon>
        <taxon>Hypocreomycetidae</taxon>
        <taxon>Hypocreales</taxon>
        <taxon>Clavicipitaceae</taxon>
        <taxon>Metarhizium</taxon>
    </lineage>
</organism>
<gene>
    <name evidence="2" type="ORF">MHUMG1_01839</name>
</gene>
<proteinExistence type="inferred from homology"/>
<dbReference type="PANTHER" id="PTHR11786">
    <property type="entry name" value="N-HYDROXYARYLAMINE O-ACETYLTRANSFERASE"/>
    <property type="match status" value="1"/>
</dbReference>
<dbReference type="Gene3D" id="3.30.2140.20">
    <property type="match status" value="1"/>
</dbReference>